<proteinExistence type="predicted"/>
<keyword evidence="2" id="KW-1185">Reference proteome</keyword>
<dbReference type="OrthoDB" id="1441538at2"/>
<name>F2K3S6_MARM1</name>
<sequence length="159" mass="17551">MEKAINTILNFFDEISLPYQLVHLDDKTFLPGIKIDNGGLLIDTEKLLHPGDLLHEAGHIAINPPADRTELSGDMKYAGHTGAEETAAIAWSYAACKYINLDVTVLFHKEGYKGGSSNMIDAFESGGGFGFPLLQYWQMCEANGTPEGYPKMKVWLRSN</sequence>
<evidence type="ECO:0008006" key="3">
    <source>
        <dbReference type="Google" id="ProtNLM"/>
    </source>
</evidence>
<dbReference type="AlphaFoldDB" id="F2K3S6"/>
<evidence type="ECO:0000313" key="2">
    <source>
        <dbReference type="Proteomes" id="UP000001062"/>
    </source>
</evidence>
<dbReference type="RefSeq" id="WP_013660080.1">
    <property type="nucleotide sequence ID" value="NC_015276.1"/>
</dbReference>
<accession>F2K3S6</accession>
<reference evidence="1 2" key="1">
    <citation type="journal article" date="2012" name="Stand. Genomic Sci.">
        <title>Complete genome sequence of the melanogenic marine bacterium Marinomonas mediterranea type strain (MMB-1(T)).</title>
        <authorList>
            <person name="Lucas-Elio P."/>
            <person name="Goodwin L."/>
            <person name="Woyke T."/>
            <person name="Pitluck S."/>
            <person name="Nolan M."/>
            <person name="Kyrpides N.C."/>
            <person name="Detter J.C."/>
            <person name="Copeland A."/>
            <person name="Teshima H."/>
            <person name="Bruce D."/>
            <person name="Detter C."/>
            <person name="Tapia R."/>
            <person name="Han S."/>
            <person name="Land M.L."/>
            <person name="Ivanova N."/>
            <person name="Mikhailova N."/>
            <person name="Johnston A.W."/>
            <person name="Sanchez-Amat A."/>
        </authorList>
    </citation>
    <scope>NUCLEOTIDE SEQUENCE [LARGE SCALE GENOMIC DNA]</scope>
    <source>
        <strain evidence="2">ATCC 700492 / JCM 21426 / NBRC 103028 / MMB-1</strain>
    </source>
</reference>
<dbReference type="EMBL" id="CP002583">
    <property type="protein sequence ID" value="ADZ90175.1"/>
    <property type="molecule type" value="Genomic_DNA"/>
</dbReference>
<evidence type="ECO:0000313" key="1">
    <source>
        <dbReference type="EMBL" id="ADZ90175.1"/>
    </source>
</evidence>
<dbReference type="Proteomes" id="UP000001062">
    <property type="component" value="Chromosome"/>
</dbReference>
<dbReference type="STRING" id="717774.Marme_0900"/>
<dbReference type="HOGENOM" id="CLU_1575066_0_0_6"/>
<gene>
    <name evidence="1" type="ordered locus">Marme_0900</name>
</gene>
<dbReference type="eggNOG" id="ENOG5032SRI">
    <property type="taxonomic scope" value="Bacteria"/>
</dbReference>
<dbReference type="PATRIC" id="fig|717774.3.peg.940"/>
<organism evidence="1 2">
    <name type="scientific">Marinomonas mediterranea (strain ATCC 700492 / JCM 21426 / NBRC 103028 / MMB-1)</name>
    <dbReference type="NCBI Taxonomy" id="717774"/>
    <lineage>
        <taxon>Bacteria</taxon>
        <taxon>Pseudomonadati</taxon>
        <taxon>Pseudomonadota</taxon>
        <taxon>Gammaproteobacteria</taxon>
        <taxon>Oceanospirillales</taxon>
        <taxon>Oceanospirillaceae</taxon>
        <taxon>Marinomonas</taxon>
    </lineage>
</organism>
<dbReference type="KEGG" id="mme:Marme_0900"/>
<protein>
    <recommendedName>
        <fullName evidence="3">IrrE N-terminal-like domain-containing protein</fullName>
    </recommendedName>
</protein>